<keyword evidence="1" id="KW-0489">Methyltransferase</keyword>
<dbReference type="InterPro" id="IPR029063">
    <property type="entry name" value="SAM-dependent_MTases_sf"/>
</dbReference>
<accession>T1CEF6</accession>
<reference evidence="1" key="2">
    <citation type="journal article" date="2014" name="ISME J.">
        <title>Microbial stratification in low pH oxic and suboxic macroscopic growths along an acid mine drainage.</title>
        <authorList>
            <person name="Mendez-Garcia C."/>
            <person name="Mesa V."/>
            <person name="Sprenger R.R."/>
            <person name="Richter M."/>
            <person name="Diez M.S."/>
            <person name="Solano J."/>
            <person name="Bargiela R."/>
            <person name="Golyshina O.V."/>
            <person name="Manteca A."/>
            <person name="Ramos J.L."/>
            <person name="Gallego J.R."/>
            <person name="Llorente I."/>
            <person name="Martins Dos Santos V.A."/>
            <person name="Jensen O.N."/>
            <person name="Pelaez A.I."/>
            <person name="Sanchez J."/>
            <person name="Ferrer M."/>
        </authorList>
    </citation>
    <scope>NUCLEOTIDE SEQUENCE</scope>
</reference>
<dbReference type="GO" id="GO:0008168">
    <property type="term" value="F:methyltransferase activity"/>
    <property type="evidence" value="ECO:0007669"/>
    <property type="project" value="UniProtKB-KW"/>
</dbReference>
<organism evidence="1">
    <name type="scientific">mine drainage metagenome</name>
    <dbReference type="NCBI Taxonomy" id="410659"/>
    <lineage>
        <taxon>unclassified sequences</taxon>
        <taxon>metagenomes</taxon>
        <taxon>ecological metagenomes</taxon>
    </lineage>
</organism>
<comment type="caution">
    <text evidence="1">The sequence shown here is derived from an EMBL/GenBank/DDBJ whole genome shotgun (WGS) entry which is preliminary data.</text>
</comment>
<protein>
    <submittedName>
        <fullName evidence="1">23S rRNA m(2)G2445 methyltransferase</fullName>
    </submittedName>
</protein>
<dbReference type="Gene3D" id="3.40.50.150">
    <property type="entry name" value="Vaccinia Virus protein VP39"/>
    <property type="match status" value="1"/>
</dbReference>
<sequence>ADTRRYGLIYVDTPTFSNSKRADDFDVQRDHVDLLCACAAHLTPGGVIVFSNNFRRFRLDADALAAAGLGIEDWSQPSVPFDFTRRSNIHGCWLLRAR</sequence>
<keyword evidence="1" id="KW-0808">Transferase</keyword>
<gene>
    <name evidence="1" type="ORF">B1A_08603</name>
</gene>
<dbReference type="AlphaFoldDB" id="T1CEF6"/>
<evidence type="ECO:0000313" key="1">
    <source>
        <dbReference type="EMBL" id="EQD65145.1"/>
    </source>
</evidence>
<proteinExistence type="predicted"/>
<dbReference type="GO" id="GO:0032259">
    <property type="term" value="P:methylation"/>
    <property type="evidence" value="ECO:0007669"/>
    <property type="project" value="UniProtKB-KW"/>
</dbReference>
<reference evidence="1" key="1">
    <citation type="submission" date="2013-08" db="EMBL/GenBank/DDBJ databases">
        <authorList>
            <person name="Mendez C."/>
            <person name="Richter M."/>
            <person name="Ferrer M."/>
            <person name="Sanchez J."/>
        </authorList>
    </citation>
    <scope>NUCLEOTIDE SEQUENCE</scope>
</reference>
<name>T1CEF6_9ZZZZ</name>
<feature type="non-terminal residue" evidence="1">
    <location>
        <position position="1"/>
    </location>
</feature>
<dbReference type="EMBL" id="AUZX01006134">
    <property type="protein sequence ID" value="EQD65145.1"/>
    <property type="molecule type" value="Genomic_DNA"/>
</dbReference>
<dbReference type="SUPFAM" id="SSF53335">
    <property type="entry name" value="S-adenosyl-L-methionine-dependent methyltransferases"/>
    <property type="match status" value="1"/>
</dbReference>